<dbReference type="InterPro" id="IPR037150">
    <property type="entry name" value="H-NS_C_dom_sf"/>
</dbReference>
<dbReference type="SUPFAM" id="SSF81273">
    <property type="entry name" value="H-NS histone-like proteins"/>
    <property type="match status" value="1"/>
</dbReference>
<keyword evidence="3" id="KW-1185">Reference proteome</keyword>
<name>A0ABW0SEJ9_9RHOB</name>
<dbReference type="EMBL" id="JBHSNA010000011">
    <property type="protein sequence ID" value="MFC5567207.1"/>
    <property type="molecule type" value="Genomic_DNA"/>
</dbReference>
<evidence type="ECO:0000259" key="1">
    <source>
        <dbReference type="SMART" id="SM00528"/>
    </source>
</evidence>
<protein>
    <submittedName>
        <fullName evidence="2">H-NS histone family protein</fullName>
    </submittedName>
</protein>
<gene>
    <name evidence="2" type="ORF">ACFPOC_12405</name>
</gene>
<dbReference type="Gene3D" id="4.10.430.10">
    <property type="entry name" value="Histone-like protein H-NS, C-terminal domain"/>
    <property type="match status" value="1"/>
</dbReference>
<feature type="domain" description="DNA-binding protein H-NS-like C-terminal" evidence="1">
    <location>
        <begin position="29"/>
        <end position="74"/>
    </location>
</feature>
<dbReference type="Proteomes" id="UP001596056">
    <property type="component" value="Unassembled WGS sequence"/>
</dbReference>
<dbReference type="RefSeq" id="WP_342454198.1">
    <property type="nucleotide sequence ID" value="NZ_JAGGJP010000014.1"/>
</dbReference>
<accession>A0ABW0SEJ9</accession>
<comment type="caution">
    <text evidence="2">The sequence shown here is derived from an EMBL/GenBank/DDBJ whole genome shotgun (WGS) entry which is preliminary data.</text>
</comment>
<dbReference type="Pfam" id="PF00816">
    <property type="entry name" value="Histone_HNS"/>
    <property type="match status" value="1"/>
</dbReference>
<evidence type="ECO:0000313" key="3">
    <source>
        <dbReference type="Proteomes" id="UP001596056"/>
    </source>
</evidence>
<proteinExistence type="predicted"/>
<dbReference type="InterPro" id="IPR027444">
    <property type="entry name" value="H-NS_C_dom"/>
</dbReference>
<dbReference type="SMART" id="SM00528">
    <property type="entry name" value="HNS"/>
    <property type="match status" value="1"/>
</dbReference>
<evidence type="ECO:0000313" key="2">
    <source>
        <dbReference type="EMBL" id="MFC5567207.1"/>
    </source>
</evidence>
<organism evidence="2 3">
    <name type="scientific">Rubellimicrobium aerolatum</name>
    <dbReference type="NCBI Taxonomy" id="490979"/>
    <lineage>
        <taxon>Bacteria</taxon>
        <taxon>Pseudomonadati</taxon>
        <taxon>Pseudomonadota</taxon>
        <taxon>Alphaproteobacteria</taxon>
        <taxon>Rhodobacterales</taxon>
        <taxon>Roseobacteraceae</taxon>
        <taxon>Rubellimicrobium</taxon>
    </lineage>
</organism>
<sequence length="77" mass="8579">MSDKDDPVGAILARWGLSRETLKPPRSSVLAGTKVPIKYRDPQNEANVWSGRGRAPRWFREALDAGVPVEVLIVRPK</sequence>
<reference evidence="3" key="1">
    <citation type="journal article" date="2019" name="Int. J. Syst. Evol. Microbiol.">
        <title>The Global Catalogue of Microorganisms (GCM) 10K type strain sequencing project: providing services to taxonomists for standard genome sequencing and annotation.</title>
        <authorList>
            <consortium name="The Broad Institute Genomics Platform"/>
            <consortium name="The Broad Institute Genome Sequencing Center for Infectious Disease"/>
            <person name="Wu L."/>
            <person name="Ma J."/>
        </authorList>
    </citation>
    <scope>NUCLEOTIDE SEQUENCE [LARGE SCALE GENOMIC DNA]</scope>
    <source>
        <strain evidence="3">KACC 11588</strain>
    </source>
</reference>